<dbReference type="AlphaFoldDB" id="A0A923DY84"/>
<reference evidence="2" key="1">
    <citation type="submission" date="2019-11" db="EMBL/GenBank/DDBJ databases">
        <title>Description of Pedobacter sp. LMG 31464T.</title>
        <authorList>
            <person name="Carlier A."/>
            <person name="Qi S."/>
            <person name="Vandamme P."/>
        </authorList>
    </citation>
    <scope>NUCLEOTIDE SEQUENCE</scope>
    <source>
        <strain evidence="2">LMG 31464</strain>
    </source>
</reference>
<gene>
    <name evidence="2" type="ORF">GM921_05080</name>
</gene>
<dbReference type="InterPro" id="IPR008969">
    <property type="entry name" value="CarboxyPept-like_regulatory"/>
</dbReference>
<evidence type="ECO:0000313" key="3">
    <source>
        <dbReference type="Proteomes" id="UP000601055"/>
    </source>
</evidence>
<comment type="caution">
    <text evidence="2">The sequence shown here is derived from an EMBL/GenBank/DDBJ whole genome shotgun (WGS) entry which is preliminary data.</text>
</comment>
<keyword evidence="1" id="KW-0732">Signal</keyword>
<feature type="chain" id="PRO_5037425602" description="CarboxypepD_reg-like domain-containing protein" evidence="1">
    <location>
        <begin position="18"/>
        <end position="268"/>
    </location>
</feature>
<feature type="signal peptide" evidence="1">
    <location>
        <begin position="1"/>
        <end position="17"/>
    </location>
</feature>
<evidence type="ECO:0000313" key="2">
    <source>
        <dbReference type="EMBL" id="MBB2144845.1"/>
    </source>
</evidence>
<dbReference type="RefSeq" id="WP_182921518.1">
    <property type="nucleotide sequence ID" value="NZ_WNXD01000001.1"/>
</dbReference>
<protein>
    <recommendedName>
        <fullName evidence="4">CarboxypepD_reg-like domain-containing protein</fullName>
    </recommendedName>
</protein>
<dbReference type="SUPFAM" id="SSF49464">
    <property type="entry name" value="Carboxypeptidase regulatory domain-like"/>
    <property type="match status" value="1"/>
</dbReference>
<keyword evidence="3" id="KW-1185">Reference proteome</keyword>
<organism evidence="2 3">
    <name type="scientific">Pedobacter planticolens</name>
    <dbReference type="NCBI Taxonomy" id="2679964"/>
    <lineage>
        <taxon>Bacteria</taxon>
        <taxon>Pseudomonadati</taxon>
        <taxon>Bacteroidota</taxon>
        <taxon>Sphingobacteriia</taxon>
        <taxon>Sphingobacteriales</taxon>
        <taxon>Sphingobacteriaceae</taxon>
        <taxon>Pedobacter</taxon>
    </lineage>
</organism>
<evidence type="ECO:0000256" key="1">
    <source>
        <dbReference type="SAM" id="SignalP"/>
    </source>
</evidence>
<dbReference type="Proteomes" id="UP000601055">
    <property type="component" value="Unassembled WGS sequence"/>
</dbReference>
<proteinExistence type="predicted"/>
<sequence length="268" mass="30249">MFRILFICLCFSSPLFAQQTISGSVNTEKGKVIPYVNIGIKGSKMGTVSDIDGKFTLQVADSLLNDAFTFSSVGFEVKKIPIRELVNSKDIKVILAESVTHLSEVHISNRKRKTYKLGITGRTPMVSIPSSSYQKNDIMEQARLIHVKEPVQIMNANIFVLSDIKEDINVRINFYGFENGLPGNRVVEKSIIRKMQYQKGWQTFDLTNEEIYLDKDFVVSFEYLPSNRKMISFGAKIGAADSYLRNNSQGTWRKNMVGGCSIYVTVEN</sequence>
<evidence type="ECO:0008006" key="4">
    <source>
        <dbReference type="Google" id="ProtNLM"/>
    </source>
</evidence>
<accession>A0A923DY84</accession>
<name>A0A923DY84_9SPHI</name>
<dbReference type="Pfam" id="PF13715">
    <property type="entry name" value="CarbopepD_reg_2"/>
    <property type="match status" value="1"/>
</dbReference>
<dbReference type="EMBL" id="WNXD01000001">
    <property type="protein sequence ID" value="MBB2144845.1"/>
    <property type="molecule type" value="Genomic_DNA"/>
</dbReference>